<evidence type="ECO:0000313" key="4">
    <source>
        <dbReference type="Proteomes" id="UP000242181"/>
    </source>
</evidence>
<evidence type="ECO:0000313" key="3">
    <source>
        <dbReference type="EMBL" id="PSJ48385.1"/>
    </source>
</evidence>
<feature type="domain" description="HDOD" evidence="2">
    <location>
        <begin position="199"/>
        <end position="393"/>
    </location>
</feature>
<dbReference type="Gene3D" id="3.20.20.450">
    <property type="entry name" value="EAL domain"/>
    <property type="match status" value="1"/>
</dbReference>
<dbReference type="InterPro" id="IPR035919">
    <property type="entry name" value="EAL_sf"/>
</dbReference>
<reference evidence="3 4" key="1">
    <citation type="submission" date="2018-03" db="EMBL/GenBank/DDBJ databases">
        <title>The draft genome of Zobellella taiwanensis JCM 13381.</title>
        <authorList>
            <person name="Liu L."/>
            <person name="Li L."/>
            <person name="Wang T."/>
            <person name="Zhang X."/>
            <person name="Liang L."/>
        </authorList>
    </citation>
    <scope>NUCLEOTIDE SEQUENCE [LARGE SCALE GENOMIC DNA]</scope>
    <source>
        <strain evidence="3 4">JCM 13381</strain>
    </source>
</reference>
<dbReference type="EMBL" id="PXYH01000001">
    <property type="protein sequence ID" value="PSJ48385.1"/>
    <property type="molecule type" value="Genomic_DNA"/>
</dbReference>
<dbReference type="Proteomes" id="UP000242181">
    <property type="component" value="Unassembled WGS sequence"/>
</dbReference>
<dbReference type="OrthoDB" id="9804751at2"/>
<dbReference type="RefSeq" id="WP_106451838.1">
    <property type="nucleotide sequence ID" value="NZ_PXYH01000001.1"/>
</dbReference>
<dbReference type="SUPFAM" id="SSF141868">
    <property type="entry name" value="EAL domain-like"/>
    <property type="match status" value="1"/>
</dbReference>
<dbReference type="PANTHER" id="PTHR33525">
    <property type="match status" value="1"/>
</dbReference>
<dbReference type="Pfam" id="PF08668">
    <property type="entry name" value="HDOD"/>
    <property type="match status" value="1"/>
</dbReference>
<dbReference type="PANTHER" id="PTHR33525:SF4">
    <property type="entry name" value="CYCLIC DI-GMP PHOSPHODIESTERASE CDGJ"/>
    <property type="match status" value="1"/>
</dbReference>
<dbReference type="InterPro" id="IPR013976">
    <property type="entry name" value="HDOD"/>
</dbReference>
<dbReference type="InterPro" id="IPR052340">
    <property type="entry name" value="RNase_Y/CdgJ"/>
</dbReference>
<dbReference type="Pfam" id="PF00563">
    <property type="entry name" value="EAL"/>
    <property type="match status" value="1"/>
</dbReference>
<feature type="domain" description="EAL" evidence="1">
    <location>
        <begin position="1"/>
        <end position="205"/>
    </location>
</feature>
<evidence type="ECO:0000259" key="2">
    <source>
        <dbReference type="PROSITE" id="PS51833"/>
    </source>
</evidence>
<dbReference type="SUPFAM" id="SSF109604">
    <property type="entry name" value="HD-domain/PDEase-like"/>
    <property type="match status" value="1"/>
</dbReference>
<organism evidence="3 4">
    <name type="scientific">Zobellella taiwanensis</name>
    <dbReference type="NCBI Taxonomy" id="347535"/>
    <lineage>
        <taxon>Bacteria</taxon>
        <taxon>Pseudomonadati</taxon>
        <taxon>Pseudomonadota</taxon>
        <taxon>Gammaproteobacteria</taxon>
        <taxon>Aeromonadales</taxon>
        <taxon>Aeromonadaceae</taxon>
        <taxon>Zobellella</taxon>
    </lineage>
</organism>
<sequence>MDSFVARQAILDKNGNPFGYELLFRLGLENRFPNIGAEQATRRLMAEQFLSQKIEDLVGNALCFVNFPDTLLHEGLADAFHQHNLVIEILEDARPTQALLDCVKRLKQLGMKLALDDHHPGSDWDDFLPFMDFIKLDLRQTPLEQCRRFIANCRLFTGLRFIAEKVETREEYEAARQAGFHYFQGYYFQQPQVIRRRLLTTDETTAFELLAAVNEDEVNYDRLTGLFSRDLPLSYNLLRYVNSLHLGYRNQTIDKLRNAIVYLGHQQLKRFTALVMTAYISKNKNAELYRLSIIRARWCELLVQHLDSSLADDAFLCGLFSLLDILLERPLDEILPQLPVSDQVCQALLHNKGELGFLMGVIHDHEQTNWPQLQKRLAFMGVSQETSARCYEEAVRWSHCLSSYYRAP</sequence>
<dbReference type="SMART" id="SM00052">
    <property type="entry name" value="EAL"/>
    <property type="match status" value="1"/>
</dbReference>
<dbReference type="InterPro" id="IPR001633">
    <property type="entry name" value="EAL_dom"/>
</dbReference>
<dbReference type="PROSITE" id="PS50883">
    <property type="entry name" value="EAL"/>
    <property type="match status" value="1"/>
</dbReference>
<protein>
    <submittedName>
        <fullName evidence="3">Diguanylate phosphodiesterase</fullName>
    </submittedName>
</protein>
<accession>A0A2P7RDT5</accession>
<dbReference type="AlphaFoldDB" id="A0A2P7RDT5"/>
<gene>
    <name evidence="3" type="ORF">C7I36_00755</name>
</gene>
<proteinExistence type="predicted"/>
<dbReference type="InterPro" id="IPR014408">
    <property type="entry name" value="dGMP_Pdiesterase_EAL/HD-GYP"/>
</dbReference>
<dbReference type="Gene3D" id="1.10.3210.10">
    <property type="entry name" value="Hypothetical protein af1432"/>
    <property type="match status" value="1"/>
</dbReference>
<comment type="caution">
    <text evidence="3">The sequence shown here is derived from an EMBL/GenBank/DDBJ whole genome shotgun (WGS) entry which is preliminary data.</text>
</comment>
<evidence type="ECO:0000259" key="1">
    <source>
        <dbReference type="PROSITE" id="PS50883"/>
    </source>
</evidence>
<dbReference type="PIRSF" id="PIRSF003180">
    <property type="entry name" value="DiGMPpdiest_YuxH"/>
    <property type="match status" value="1"/>
</dbReference>
<name>A0A2P7RDT5_9GAMM</name>
<dbReference type="PROSITE" id="PS51833">
    <property type="entry name" value="HDOD"/>
    <property type="match status" value="1"/>
</dbReference>
<keyword evidence="4" id="KW-1185">Reference proteome</keyword>